<organism evidence="2 3">
    <name type="scientific">Methylocaldum szegediense</name>
    <dbReference type="NCBI Taxonomy" id="73780"/>
    <lineage>
        <taxon>Bacteria</taxon>
        <taxon>Pseudomonadati</taxon>
        <taxon>Pseudomonadota</taxon>
        <taxon>Gammaproteobacteria</taxon>
        <taxon>Methylococcales</taxon>
        <taxon>Methylococcaceae</taxon>
        <taxon>Methylocaldum</taxon>
    </lineage>
</organism>
<feature type="transmembrane region" description="Helical" evidence="1">
    <location>
        <begin position="15"/>
        <end position="34"/>
    </location>
</feature>
<evidence type="ECO:0000313" key="2">
    <source>
        <dbReference type="EMBL" id="CAI8837455.1"/>
    </source>
</evidence>
<feature type="transmembrane region" description="Helical" evidence="1">
    <location>
        <begin position="54"/>
        <end position="72"/>
    </location>
</feature>
<evidence type="ECO:0000313" key="3">
    <source>
        <dbReference type="Proteomes" id="UP001162030"/>
    </source>
</evidence>
<name>A0ABN8X2M7_9GAMM</name>
<reference evidence="2 3" key="1">
    <citation type="submission" date="2023-03" db="EMBL/GenBank/DDBJ databases">
        <authorList>
            <person name="Pearce D."/>
        </authorList>
    </citation>
    <scope>NUCLEOTIDE SEQUENCE [LARGE SCALE GENOMIC DNA]</scope>
    <source>
        <strain evidence="2">Msz</strain>
    </source>
</reference>
<keyword evidence="1" id="KW-0472">Membrane</keyword>
<proteinExistence type="predicted"/>
<dbReference type="Proteomes" id="UP001162030">
    <property type="component" value="Chromosome"/>
</dbReference>
<evidence type="ECO:0000256" key="1">
    <source>
        <dbReference type="SAM" id="Phobius"/>
    </source>
</evidence>
<keyword evidence="3" id="KW-1185">Reference proteome</keyword>
<sequence length="74" mass="8667">MFSIRNNSNALNGRIADNVLILVFIFSILAFNYYRGLNRTRLEGMEDAFKINNWLELSFGVVIICMIFWVIYVL</sequence>
<keyword evidence="1" id="KW-0812">Transmembrane</keyword>
<keyword evidence="1" id="KW-1133">Transmembrane helix</keyword>
<protein>
    <submittedName>
        <fullName evidence="2">Uncharacterized protein</fullName>
    </submittedName>
</protein>
<dbReference type="EMBL" id="OX458333">
    <property type="protein sequence ID" value="CAI8837455.1"/>
    <property type="molecule type" value="Genomic_DNA"/>
</dbReference>
<gene>
    <name evidence="2" type="ORF">MSZNOR_2263</name>
</gene>
<accession>A0ABN8X2M7</accession>